<dbReference type="GO" id="GO:0003697">
    <property type="term" value="F:single-stranded DNA binding"/>
    <property type="evidence" value="ECO:0007669"/>
    <property type="project" value="UniProtKB-UniRule"/>
</dbReference>
<dbReference type="Gene3D" id="2.40.50.140">
    <property type="entry name" value="Nucleic acid-binding proteins"/>
    <property type="match status" value="1"/>
</dbReference>
<dbReference type="OrthoDB" id="9809878at2"/>
<dbReference type="PANTHER" id="PTHR10302:SF0">
    <property type="entry name" value="SINGLE-STRANDED DNA-BINDING PROTEIN, MITOCHONDRIAL"/>
    <property type="match status" value="1"/>
</dbReference>
<dbReference type="HAMAP" id="MF_00984">
    <property type="entry name" value="SSB"/>
    <property type="match status" value="1"/>
</dbReference>
<organism evidence="4 5">
    <name type="scientific">Pustulibacterium marinum</name>
    <dbReference type="NCBI Taxonomy" id="1224947"/>
    <lineage>
        <taxon>Bacteria</taxon>
        <taxon>Pseudomonadati</taxon>
        <taxon>Bacteroidota</taxon>
        <taxon>Flavobacteriia</taxon>
        <taxon>Flavobacteriales</taxon>
        <taxon>Flavobacteriaceae</taxon>
        <taxon>Pustulibacterium</taxon>
    </lineage>
</organism>
<dbReference type="EMBL" id="FPBK01000020">
    <property type="protein sequence ID" value="SFU75409.1"/>
    <property type="molecule type" value="Genomic_DNA"/>
</dbReference>
<proteinExistence type="inferred from homology"/>
<dbReference type="GO" id="GO:0006260">
    <property type="term" value="P:DNA replication"/>
    <property type="evidence" value="ECO:0007669"/>
    <property type="project" value="InterPro"/>
</dbReference>
<evidence type="ECO:0000256" key="2">
    <source>
        <dbReference type="HAMAP-Rule" id="MF_00984"/>
    </source>
</evidence>
<evidence type="ECO:0000256" key="3">
    <source>
        <dbReference type="PIRNR" id="PIRNR002070"/>
    </source>
</evidence>
<comment type="caution">
    <text evidence="2">Lacks conserved residue(s) required for the propagation of feature annotation.</text>
</comment>
<dbReference type="InterPro" id="IPR011344">
    <property type="entry name" value="ssDNA-bd"/>
</dbReference>
<name>A0A1I7IR62_9FLAO</name>
<dbReference type="NCBIfam" id="TIGR00621">
    <property type="entry name" value="ssb"/>
    <property type="match status" value="1"/>
</dbReference>
<dbReference type="SUPFAM" id="SSF50249">
    <property type="entry name" value="Nucleic acid-binding proteins"/>
    <property type="match status" value="1"/>
</dbReference>
<protein>
    <recommendedName>
        <fullName evidence="2 3">Single-stranded DNA-binding protein</fullName>
        <shortName evidence="2">SSB</shortName>
    </recommendedName>
</protein>
<evidence type="ECO:0000313" key="4">
    <source>
        <dbReference type="EMBL" id="SFU75409.1"/>
    </source>
</evidence>
<dbReference type="Pfam" id="PF00436">
    <property type="entry name" value="SSB"/>
    <property type="match status" value="1"/>
</dbReference>
<dbReference type="InterPro" id="IPR000424">
    <property type="entry name" value="Primosome_PriB/ssb"/>
</dbReference>
<sequence length="111" mass="12436">MSTIRNFVQLMGNAGNAPEITDFESGKKVARFSLATNESFYKEGELQTETQWHKIVAWGKTAEIIEGFVTKGKEIAVHGKLATRSYEGKYKQTHYITEIVANEVVLLGKPE</sequence>
<dbReference type="PIRSF" id="PIRSF002070">
    <property type="entry name" value="SSB"/>
    <property type="match status" value="1"/>
</dbReference>
<dbReference type="PROSITE" id="PS50935">
    <property type="entry name" value="SSB"/>
    <property type="match status" value="1"/>
</dbReference>
<dbReference type="GO" id="GO:0009295">
    <property type="term" value="C:nucleoid"/>
    <property type="evidence" value="ECO:0007669"/>
    <property type="project" value="TreeGrafter"/>
</dbReference>
<dbReference type="CDD" id="cd04496">
    <property type="entry name" value="SSB_OBF"/>
    <property type="match status" value="1"/>
</dbReference>
<dbReference type="PANTHER" id="PTHR10302">
    <property type="entry name" value="SINGLE-STRANDED DNA-BINDING PROTEIN"/>
    <property type="match status" value="1"/>
</dbReference>
<dbReference type="InterPro" id="IPR012340">
    <property type="entry name" value="NA-bd_OB-fold"/>
</dbReference>
<dbReference type="STRING" id="1224947.SAMN05216480_1206"/>
<evidence type="ECO:0000313" key="5">
    <source>
        <dbReference type="Proteomes" id="UP000199138"/>
    </source>
</evidence>
<dbReference type="Proteomes" id="UP000199138">
    <property type="component" value="Unassembled WGS sequence"/>
</dbReference>
<comment type="subunit">
    <text evidence="2">Homotetramer.</text>
</comment>
<keyword evidence="1 2" id="KW-0238">DNA-binding</keyword>
<reference evidence="4 5" key="1">
    <citation type="submission" date="2016-10" db="EMBL/GenBank/DDBJ databases">
        <authorList>
            <person name="de Groot N.N."/>
        </authorList>
    </citation>
    <scope>NUCLEOTIDE SEQUENCE [LARGE SCALE GENOMIC DNA]</scope>
    <source>
        <strain evidence="4 5">CGMCC 1.12333</strain>
    </source>
</reference>
<dbReference type="AlphaFoldDB" id="A0A1I7IR62"/>
<gene>
    <name evidence="4" type="ORF">SAMN05216480_1206</name>
</gene>
<accession>A0A1I7IR62</accession>
<evidence type="ECO:0000256" key="1">
    <source>
        <dbReference type="ARBA" id="ARBA00023125"/>
    </source>
</evidence>
<dbReference type="RefSeq" id="WP_093026434.1">
    <property type="nucleotide sequence ID" value="NZ_FPBK01000020.1"/>
</dbReference>
<keyword evidence="5" id="KW-1185">Reference proteome</keyword>